<evidence type="ECO:0000313" key="2">
    <source>
        <dbReference type="EMBL" id="GGJ74630.1"/>
    </source>
</evidence>
<evidence type="ECO:0000259" key="1">
    <source>
        <dbReference type="Pfam" id="PF14021"/>
    </source>
</evidence>
<comment type="caution">
    <text evidence="2">The sequence shown here is derived from an EMBL/GenBank/DDBJ whole genome shotgun (WGS) entry which is preliminary data.</text>
</comment>
<protein>
    <recommendedName>
        <fullName evidence="1">TNT domain-containing protein</fullName>
    </recommendedName>
</protein>
<proteinExistence type="predicted"/>
<organism evidence="2 3">
    <name type="scientific">Virgibacillus kapii</name>
    <dbReference type="NCBI Taxonomy" id="1638645"/>
    <lineage>
        <taxon>Bacteria</taxon>
        <taxon>Bacillati</taxon>
        <taxon>Bacillota</taxon>
        <taxon>Bacilli</taxon>
        <taxon>Bacillales</taxon>
        <taxon>Bacillaceae</taxon>
        <taxon>Virgibacillus</taxon>
    </lineage>
</organism>
<dbReference type="PANTHER" id="PTHR42059:SF1">
    <property type="entry name" value="TNT DOMAIN-CONTAINING PROTEIN"/>
    <property type="match status" value="1"/>
</dbReference>
<dbReference type="PANTHER" id="PTHR42059">
    <property type="entry name" value="TNT DOMAIN-CONTAINING PROTEIN"/>
    <property type="match status" value="1"/>
</dbReference>
<keyword evidence="3" id="KW-1185">Reference proteome</keyword>
<dbReference type="InterPro" id="IPR053024">
    <property type="entry name" value="Fungal_surface_NADase"/>
</dbReference>
<gene>
    <name evidence="2" type="ORF">GCM10007111_40200</name>
</gene>
<dbReference type="InterPro" id="IPR025331">
    <property type="entry name" value="TNT"/>
</dbReference>
<accession>A0ABQ2DZC1</accession>
<dbReference type="Pfam" id="PF14021">
    <property type="entry name" value="TNT"/>
    <property type="match status" value="1"/>
</dbReference>
<evidence type="ECO:0000313" key="3">
    <source>
        <dbReference type="Proteomes" id="UP000634435"/>
    </source>
</evidence>
<feature type="domain" description="TNT" evidence="1">
    <location>
        <begin position="204"/>
        <end position="293"/>
    </location>
</feature>
<name>A0ABQ2DZC1_9BACI</name>
<dbReference type="Proteomes" id="UP000634435">
    <property type="component" value="Unassembled WGS sequence"/>
</dbReference>
<sequence>MRGALAPLDIIPGVAGIKKFSSGVRIANQAADIGQFGLTSGIKSSMQQELKHVGDMVTTAGKHSASRLKHAGAVVIAKVAKDATAIAKAADAGIISAKNLTSTRKTIALDQVGKVTIPAENTHHFAKKMEEPVSKAGVGNVGGDKLVDETDKVKLDKWTFRPTDQHYLKNKEVFDNPKFYNQETGEVNWPPNDGFDGELKKEILEEGTLIDRYGESGGSFFSPEGIPYEQRSLALHSDHANYYVYRVINALEVESGKIAPWFGREGGGIQFLKYHDNGRMYTIQELIDDDYIEIVSFN</sequence>
<reference evidence="3" key="1">
    <citation type="journal article" date="2019" name="Int. J. Syst. Evol. Microbiol.">
        <title>The Global Catalogue of Microorganisms (GCM) 10K type strain sequencing project: providing services to taxonomists for standard genome sequencing and annotation.</title>
        <authorList>
            <consortium name="The Broad Institute Genomics Platform"/>
            <consortium name="The Broad Institute Genome Sequencing Center for Infectious Disease"/>
            <person name="Wu L."/>
            <person name="Ma J."/>
        </authorList>
    </citation>
    <scope>NUCLEOTIDE SEQUENCE [LARGE SCALE GENOMIC DNA]</scope>
    <source>
        <strain evidence="3">JCM 30071</strain>
    </source>
</reference>
<dbReference type="EMBL" id="BMPN01000009">
    <property type="protein sequence ID" value="GGJ74630.1"/>
    <property type="molecule type" value="Genomic_DNA"/>
</dbReference>